<protein>
    <submittedName>
        <fullName evidence="7">ATP-dependent helicase</fullName>
    </submittedName>
</protein>
<dbReference type="GO" id="GO:0043138">
    <property type="term" value="F:3'-5' DNA helicase activity"/>
    <property type="evidence" value="ECO:0007669"/>
    <property type="project" value="TreeGrafter"/>
</dbReference>
<dbReference type="PANTHER" id="PTHR11070">
    <property type="entry name" value="UVRD / RECB / PCRA DNA HELICASE FAMILY MEMBER"/>
    <property type="match status" value="1"/>
</dbReference>
<comment type="caution">
    <text evidence="7">The sequence shown here is derived from an EMBL/GenBank/DDBJ whole genome shotgun (WGS) entry which is preliminary data.</text>
</comment>
<keyword evidence="1 5" id="KW-0547">Nucleotide-binding</keyword>
<reference evidence="7" key="1">
    <citation type="submission" date="2021-06" db="EMBL/GenBank/DDBJ databases">
        <title>Collection of gut derived symbiotic bacterial strains cultured from healthy donors.</title>
        <authorList>
            <person name="Lin H."/>
            <person name="Littmann E."/>
            <person name="Pamer E.G."/>
        </authorList>
    </citation>
    <scope>NUCLEOTIDE SEQUENCE</scope>
    <source>
        <strain evidence="7">MSK.19.85</strain>
    </source>
</reference>
<dbReference type="GO" id="GO:0005524">
    <property type="term" value="F:ATP binding"/>
    <property type="evidence" value="ECO:0007669"/>
    <property type="project" value="UniProtKB-UniRule"/>
</dbReference>
<evidence type="ECO:0000313" key="8">
    <source>
        <dbReference type="Proteomes" id="UP000758576"/>
    </source>
</evidence>
<dbReference type="GO" id="GO:0016787">
    <property type="term" value="F:hydrolase activity"/>
    <property type="evidence" value="ECO:0007669"/>
    <property type="project" value="UniProtKB-UniRule"/>
</dbReference>
<evidence type="ECO:0000256" key="5">
    <source>
        <dbReference type="PROSITE-ProRule" id="PRU00560"/>
    </source>
</evidence>
<dbReference type="InterPro" id="IPR014016">
    <property type="entry name" value="UvrD-like_ATP-bd"/>
</dbReference>
<evidence type="ECO:0000256" key="3">
    <source>
        <dbReference type="ARBA" id="ARBA00022806"/>
    </source>
</evidence>
<name>A0AAP2IK79_PHOVU</name>
<evidence type="ECO:0000256" key="1">
    <source>
        <dbReference type="ARBA" id="ARBA00022741"/>
    </source>
</evidence>
<dbReference type="InterPro" id="IPR000212">
    <property type="entry name" value="DNA_helicase_UvrD/REP"/>
</dbReference>
<evidence type="ECO:0000259" key="6">
    <source>
        <dbReference type="PROSITE" id="PS51198"/>
    </source>
</evidence>
<dbReference type="PANTHER" id="PTHR11070:SF3">
    <property type="entry name" value="DNA 3'-5' HELICASE"/>
    <property type="match status" value="1"/>
</dbReference>
<accession>A0AAP2IK79</accession>
<dbReference type="GO" id="GO:0005829">
    <property type="term" value="C:cytosol"/>
    <property type="evidence" value="ECO:0007669"/>
    <property type="project" value="TreeGrafter"/>
</dbReference>
<sequence length="450" mass="51928">MDNTITSNDLIDCDECFKIAAGPGAGKTHWLCNHIKNVISNSKRLGIKRKIACITYTNVGANTIRSRVCRSSDRLEVATIHSFLYTHIVKPYIHFIAKDFGLNHSKLKLTGDDFFIGNQLAQAVKERTGYVYVSNKRITEAISQARWQFKEDSIDFKPKFPIKANDKYYLPNYIYNTYKYILWEKGVITYDDIMYFSYQLLTKIPNIKFLIKSAYPYFFVDEFQDSTPIQIAIFKILGNSGIIIGVIGDRCQSIYDFIGASIQQFDNFHLEGMNRYVIKGNRRSSNQIIDLLNCVRKDLTQDKILNIDDTIPMLLVGDKFDCYNYCKKKLLNNSDIHTLSYPNHIANSFKAQKEDTPSENLLKSDFDSNLIRKIIIKSLIQGIEFTRDGNYGEAYHCLKLIEEDSKKISYMLKKLIEAYPLYSNDNLISFLRFVKTELNIQIASPNVSIR</sequence>
<dbReference type="Proteomes" id="UP000758576">
    <property type="component" value="Unassembled WGS sequence"/>
</dbReference>
<evidence type="ECO:0000256" key="2">
    <source>
        <dbReference type="ARBA" id="ARBA00022801"/>
    </source>
</evidence>
<dbReference type="PROSITE" id="PS51198">
    <property type="entry name" value="UVRD_HELICASE_ATP_BIND"/>
    <property type="match status" value="1"/>
</dbReference>
<keyword evidence="4 5" id="KW-0067">ATP-binding</keyword>
<evidence type="ECO:0000313" key="7">
    <source>
        <dbReference type="EMBL" id="MBV3490283.1"/>
    </source>
</evidence>
<dbReference type="AlphaFoldDB" id="A0AAP2IK79"/>
<feature type="binding site" evidence="5">
    <location>
        <begin position="21"/>
        <end position="28"/>
    </location>
    <ligand>
        <name>ATP</name>
        <dbReference type="ChEBI" id="CHEBI:30616"/>
    </ligand>
</feature>
<dbReference type="GO" id="GO:0003677">
    <property type="term" value="F:DNA binding"/>
    <property type="evidence" value="ECO:0007669"/>
    <property type="project" value="InterPro"/>
</dbReference>
<gene>
    <name evidence="7" type="ORF">KSX14_16960</name>
</gene>
<keyword evidence="3 5" id="KW-0347">Helicase</keyword>
<feature type="domain" description="UvrD-like helicase ATP-binding" evidence="6">
    <location>
        <begin position="1"/>
        <end position="285"/>
    </location>
</feature>
<proteinExistence type="predicted"/>
<keyword evidence="2 5" id="KW-0378">Hydrolase</keyword>
<organism evidence="7 8">
    <name type="scientific">Phocaeicola vulgatus</name>
    <name type="common">Bacteroides vulgatus</name>
    <dbReference type="NCBI Taxonomy" id="821"/>
    <lineage>
        <taxon>Bacteria</taxon>
        <taxon>Pseudomonadati</taxon>
        <taxon>Bacteroidota</taxon>
        <taxon>Bacteroidia</taxon>
        <taxon>Bacteroidales</taxon>
        <taxon>Bacteroidaceae</taxon>
        <taxon>Phocaeicola</taxon>
    </lineage>
</organism>
<evidence type="ECO:0000256" key="4">
    <source>
        <dbReference type="ARBA" id="ARBA00022840"/>
    </source>
</evidence>
<dbReference type="RefSeq" id="WP_217753841.1">
    <property type="nucleotide sequence ID" value="NZ_JACBPS010000011.1"/>
</dbReference>
<dbReference type="GO" id="GO:0000725">
    <property type="term" value="P:recombinational repair"/>
    <property type="evidence" value="ECO:0007669"/>
    <property type="project" value="TreeGrafter"/>
</dbReference>
<dbReference type="Pfam" id="PF00580">
    <property type="entry name" value="UvrD-helicase"/>
    <property type="match status" value="1"/>
</dbReference>
<dbReference type="EMBL" id="JAHOGA010000049">
    <property type="protein sequence ID" value="MBV3490283.1"/>
    <property type="molecule type" value="Genomic_DNA"/>
</dbReference>